<dbReference type="GeneID" id="33553727"/>
<evidence type="ECO:0000313" key="4">
    <source>
        <dbReference type="Proteomes" id="UP000193218"/>
    </source>
</evidence>
<dbReference type="PANTHER" id="PTHR28627:SF1">
    <property type="entry name" value="CYTOCHROME C OXIDASE ASSEMBLY FACTOR 5"/>
    <property type="match status" value="1"/>
</dbReference>
<gene>
    <name evidence="3" type="ORF">BD324DRAFT_105024</name>
</gene>
<dbReference type="AlphaFoldDB" id="A0A1Y1UA46"/>
<reference evidence="3 4" key="1">
    <citation type="submission" date="2017-03" db="EMBL/GenBank/DDBJ databases">
        <title>Widespread Adenine N6-methylation of Active Genes in Fungi.</title>
        <authorList>
            <consortium name="DOE Joint Genome Institute"/>
            <person name="Mondo S.J."/>
            <person name="Dannebaum R.O."/>
            <person name="Kuo R.C."/>
            <person name="Louie K.B."/>
            <person name="Bewick A.J."/>
            <person name="Labutti K."/>
            <person name="Haridas S."/>
            <person name="Kuo A."/>
            <person name="Salamov A."/>
            <person name="Ahrendt S.R."/>
            <person name="Lau R."/>
            <person name="Bowen B.P."/>
            <person name="Lipzen A."/>
            <person name="Sullivan W."/>
            <person name="Andreopoulos W.B."/>
            <person name="Clum A."/>
            <person name="Lindquist E."/>
            <person name="Daum C."/>
            <person name="Northen T.R."/>
            <person name="Ramamoorthy G."/>
            <person name="Schmitz R.J."/>
            <person name="Gryganskyi A."/>
            <person name="Culley D."/>
            <person name="Magnuson J."/>
            <person name="James T.Y."/>
            <person name="O'Malley M.A."/>
            <person name="Stajich J.E."/>
            <person name="Spatafora J.W."/>
            <person name="Visel A."/>
            <person name="Grigoriev I.V."/>
        </authorList>
    </citation>
    <scope>NUCLEOTIDE SEQUENCE [LARGE SCALE GENOMIC DNA]</scope>
    <source>
        <strain evidence="3 4">NRRL Y-17943</strain>
    </source>
</reference>
<organism evidence="3 4">
    <name type="scientific">Kockovaella imperatae</name>
    <dbReference type="NCBI Taxonomy" id="4999"/>
    <lineage>
        <taxon>Eukaryota</taxon>
        <taxon>Fungi</taxon>
        <taxon>Dikarya</taxon>
        <taxon>Basidiomycota</taxon>
        <taxon>Agaricomycotina</taxon>
        <taxon>Tremellomycetes</taxon>
        <taxon>Tremellales</taxon>
        <taxon>Cuniculitremaceae</taxon>
        <taxon>Kockovaella</taxon>
    </lineage>
</organism>
<evidence type="ECO:0000313" key="3">
    <source>
        <dbReference type="EMBL" id="ORX34921.1"/>
    </source>
</evidence>
<keyword evidence="2" id="KW-1015">Disulfide bond</keyword>
<dbReference type="STRING" id="4999.A0A1Y1UA46"/>
<name>A0A1Y1UA46_9TREE</name>
<evidence type="ECO:0000256" key="1">
    <source>
        <dbReference type="ARBA" id="ARBA00007785"/>
    </source>
</evidence>
<dbReference type="Proteomes" id="UP000193218">
    <property type="component" value="Unassembled WGS sequence"/>
</dbReference>
<dbReference type="PANTHER" id="PTHR28627">
    <property type="entry name" value="CYTOCHROME C OXIDASE ASSEMBLY FACTOR 5"/>
    <property type="match status" value="1"/>
</dbReference>
<dbReference type="RefSeq" id="XP_021869137.1">
    <property type="nucleotide sequence ID" value="XM_022011919.1"/>
</dbReference>
<keyword evidence="4" id="KW-1185">Reference proteome</keyword>
<proteinExistence type="inferred from homology"/>
<dbReference type="GO" id="GO:0033617">
    <property type="term" value="P:mitochondrial respiratory chain complex IV assembly"/>
    <property type="evidence" value="ECO:0007669"/>
    <property type="project" value="TreeGrafter"/>
</dbReference>
<sequence length="96" mass="10383">MSRPCQGPRDELIACVMKSDCVLKGGKSVGDCIRSPQELPLRCQHLIANYSDCKKGMLDMRRRFRGNHLSDDAMKMATGAGLAGAGMADIGPDTKK</sequence>
<comment type="similarity">
    <text evidence="1">Belongs to the PET191 family.</text>
</comment>
<dbReference type="EMBL" id="NBSH01000012">
    <property type="protein sequence ID" value="ORX34921.1"/>
    <property type="molecule type" value="Genomic_DNA"/>
</dbReference>
<dbReference type="GO" id="GO:0005739">
    <property type="term" value="C:mitochondrion"/>
    <property type="evidence" value="ECO:0007669"/>
    <property type="project" value="TreeGrafter"/>
</dbReference>
<dbReference type="FunCoup" id="A0A1Y1UA46">
    <property type="interactions" value="136"/>
</dbReference>
<evidence type="ECO:0000256" key="2">
    <source>
        <dbReference type="ARBA" id="ARBA00023157"/>
    </source>
</evidence>
<accession>A0A1Y1UA46</accession>
<dbReference type="OrthoDB" id="282149at2759"/>
<protein>
    <submittedName>
        <fullName evidence="3">Cytochrome c oxidase assembly protein PET191-domain-containing protein</fullName>
    </submittedName>
</protein>
<dbReference type="InParanoid" id="A0A1Y1UA46"/>
<comment type="caution">
    <text evidence="3">The sequence shown here is derived from an EMBL/GenBank/DDBJ whole genome shotgun (WGS) entry which is preliminary data.</text>
</comment>
<dbReference type="InterPro" id="IPR018793">
    <property type="entry name" value="Cyt_c_oxidase_assmbl_Pet191"/>
</dbReference>
<dbReference type="Pfam" id="PF10203">
    <property type="entry name" value="Pet191_N"/>
    <property type="match status" value="1"/>
</dbReference>